<protein>
    <recommendedName>
        <fullName evidence="1">Type IV / VI secretion system DotU domain-containing protein</fullName>
    </recommendedName>
</protein>
<dbReference type="Pfam" id="PF09850">
    <property type="entry name" value="DotU"/>
    <property type="match status" value="1"/>
</dbReference>
<evidence type="ECO:0000313" key="3">
    <source>
        <dbReference type="Proteomes" id="UP000257039"/>
    </source>
</evidence>
<reference evidence="2 3" key="1">
    <citation type="submission" date="2017-04" db="EMBL/GenBank/DDBJ databases">
        <title>Draft genome sequence of Zooshikella ganghwensis VG4 isolated from Red Sea sediments.</title>
        <authorList>
            <person name="Rehman Z."/>
            <person name="Alam I."/>
            <person name="Kamau A."/>
            <person name="Bajic V."/>
            <person name="Leiknes T."/>
        </authorList>
    </citation>
    <scope>NUCLEOTIDE SEQUENCE [LARGE SCALE GENOMIC DNA]</scope>
    <source>
        <strain evidence="2 3">VG4</strain>
    </source>
</reference>
<proteinExistence type="predicted"/>
<comment type="caution">
    <text evidence="2">The sequence shown here is derived from an EMBL/GenBank/DDBJ whole genome shotgun (WGS) entry which is preliminary data.</text>
</comment>
<feature type="domain" description="Type IV / VI secretion system DotU" evidence="1">
    <location>
        <begin position="73"/>
        <end position="178"/>
    </location>
</feature>
<dbReference type="InterPro" id="IPR038522">
    <property type="entry name" value="T4/T6SS_DotU_sf"/>
</dbReference>
<organism evidence="2 3">
    <name type="scientific">Zooshikella ganghwensis</name>
    <dbReference type="NCBI Taxonomy" id="202772"/>
    <lineage>
        <taxon>Bacteria</taxon>
        <taxon>Pseudomonadati</taxon>
        <taxon>Pseudomonadota</taxon>
        <taxon>Gammaproteobacteria</taxon>
        <taxon>Oceanospirillales</taxon>
        <taxon>Zooshikellaceae</taxon>
        <taxon>Zooshikella</taxon>
    </lineage>
</organism>
<name>A0A4P9VKK8_9GAMM</name>
<keyword evidence="3" id="KW-1185">Reference proteome</keyword>
<gene>
    <name evidence="2" type="ORF">B9G39_04825</name>
</gene>
<dbReference type="EMBL" id="NDXW01000001">
    <property type="protein sequence ID" value="RDH42827.1"/>
    <property type="molecule type" value="Genomic_DNA"/>
</dbReference>
<dbReference type="Proteomes" id="UP000257039">
    <property type="component" value="Unassembled WGS sequence"/>
</dbReference>
<dbReference type="AlphaFoldDB" id="A0A4P9VKK8"/>
<dbReference type="InterPro" id="IPR017732">
    <property type="entry name" value="T4/T6SS_DotU"/>
</dbReference>
<accession>A0A4P9VKK8</accession>
<dbReference type="RefSeq" id="WP_094786272.1">
    <property type="nucleotide sequence ID" value="NZ_NDXW01000001.1"/>
</dbReference>
<sequence>MNFECWQSIYTFIIERDKVLTDQQVVKTTSTENLTGAESSSNIKASMNTHSIAQDTTTLQIFNQVLSALVACQMSLSRELTEEQVYWIIMALAIHSDEIARNQRSGINPWDWPGLQEKHLNVKAGGSYFYECIDQLIEKRIHFADALDVFYFSLNQGFVGQYHDDDQKKHEYLTLIEDNLDCVIRENPYASVVKFKRVTSKRAQPDLRI</sequence>
<dbReference type="Gene3D" id="1.25.40.590">
    <property type="entry name" value="Type IV / VI secretion system, DotU"/>
    <property type="match status" value="1"/>
</dbReference>
<evidence type="ECO:0000259" key="1">
    <source>
        <dbReference type="Pfam" id="PF09850"/>
    </source>
</evidence>
<evidence type="ECO:0000313" key="2">
    <source>
        <dbReference type="EMBL" id="RDH42827.1"/>
    </source>
</evidence>